<proteinExistence type="predicted"/>
<keyword evidence="2" id="KW-0460">Magnesium</keyword>
<gene>
    <name evidence="3" type="ORF">GO620_003305</name>
</gene>
<dbReference type="SFLD" id="SFLDS00003">
    <property type="entry name" value="Haloacid_Dehalogenase"/>
    <property type="match status" value="1"/>
</dbReference>
<keyword evidence="4" id="KW-1185">Reference proteome</keyword>
<dbReference type="InterPro" id="IPR023214">
    <property type="entry name" value="HAD_sf"/>
</dbReference>
<dbReference type="PANTHER" id="PTHR46470">
    <property type="entry name" value="N-ACYLNEURAMINATE-9-PHOSPHATASE"/>
    <property type="match status" value="1"/>
</dbReference>
<sequence>MIKALILDLDNTIFPTKTISDEVFAKVEKLMAAPGSNMSKEQLEEARMELSRTPFQKVADQFGLSEELKTKATEILNNTTYDKPIAPYKDYEMVHTIPLPKFLVTFGFVKLQQSKIDCLGVRSHFKDVFVVDPERSSKTKRDIFLDIMAKYGYDKKELLAIGDDPESEIAAAIDLGIPTYLYDPESRFKTGKVTYHEQSYKKLVKLIDEQK</sequence>
<dbReference type="Proteomes" id="UP000429232">
    <property type="component" value="Chromosome"/>
</dbReference>
<protein>
    <submittedName>
        <fullName evidence="3">HAD family hydrolase</fullName>
    </submittedName>
</protein>
<dbReference type="KEGG" id="mgik:GO620_003305"/>
<dbReference type="SFLD" id="SFLDG01129">
    <property type="entry name" value="C1.5:_HAD__Beta-PGM__Phosphata"/>
    <property type="match status" value="1"/>
</dbReference>
<accession>A0A6I4I167</accession>
<keyword evidence="1 3" id="KW-0378">Hydrolase</keyword>
<dbReference type="Gene3D" id="1.10.150.520">
    <property type="match status" value="1"/>
</dbReference>
<organism evidence="3 4">
    <name type="scientific">Mucilaginibacter ginkgonis</name>
    <dbReference type="NCBI Taxonomy" id="2682091"/>
    <lineage>
        <taxon>Bacteria</taxon>
        <taxon>Pseudomonadati</taxon>
        <taxon>Bacteroidota</taxon>
        <taxon>Sphingobacteriia</taxon>
        <taxon>Sphingobacteriales</taxon>
        <taxon>Sphingobacteriaceae</taxon>
        <taxon>Mucilaginibacter</taxon>
    </lineage>
</organism>
<evidence type="ECO:0000313" key="3">
    <source>
        <dbReference type="EMBL" id="QQL50496.1"/>
    </source>
</evidence>
<dbReference type="SUPFAM" id="SSF56784">
    <property type="entry name" value="HAD-like"/>
    <property type="match status" value="1"/>
</dbReference>
<dbReference type="InterPro" id="IPR036412">
    <property type="entry name" value="HAD-like_sf"/>
</dbReference>
<dbReference type="AlphaFoldDB" id="A0A6I4I167"/>
<evidence type="ECO:0000256" key="2">
    <source>
        <dbReference type="ARBA" id="ARBA00022842"/>
    </source>
</evidence>
<name>A0A6I4I167_9SPHI</name>
<reference evidence="3 4" key="1">
    <citation type="submission" date="2020-12" db="EMBL/GenBank/DDBJ databases">
        <title>HMF7856_wgs.fasta genome submission.</title>
        <authorList>
            <person name="Kang H."/>
            <person name="Kim H."/>
            <person name="Joh K."/>
        </authorList>
    </citation>
    <scope>NUCLEOTIDE SEQUENCE [LARGE SCALE GENOMIC DNA]</scope>
    <source>
        <strain evidence="3 4">HMF7856</strain>
    </source>
</reference>
<dbReference type="InterPro" id="IPR051400">
    <property type="entry name" value="HAD-like_hydrolase"/>
</dbReference>
<dbReference type="RefSeq" id="WP_157526318.1">
    <property type="nucleotide sequence ID" value="NZ_CP066775.1"/>
</dbReference>
<evidence type="ECO:0000313" key="4">
    <source>
        <dbReference type="Proteomes" id="UP000429232"/>
    </source>
</evidence>
<evidence type="ECO:0000256" key="1">
    <source>
        <dbReference type="ARBA" id="ARBA00022801"/>
    </source>
</evidence>
<dbReference type="EMBL" id="CP066775">
    <property type="protein sequence ID" value="QQL50496.1"/>
    <property type="molecule type" value="Genomic_DNA"/>
</dbReference>
<dbReference type="GO" id="GO:0016787">
    <property type="term" value="F:hydrolase activity"/>
    <property type="evidence" value="ECO:0007669"/>
    <property type="project" value="UniProtKB-KW"/>
</dbReference>
<dbReference type="Gene3D" id="3.40.50.1000">
    <property type="entry name" value="HAD superfamily/HAD-like"/>
    <property type="match status" value="1"/>
</dbReference>
<dbReference type="Pfam" id="PF00702">
    <property type="entry name" value="Hydrolase"/>
    <property type="match status" value="1"/>
</dbReference>